<dbReference type="PANTHER" id="PTHR13280:SF17">
    <property type="entry name" value="KRUEPPEL TARGET AT 95D, ISOFORM A"/>
    <property type="match status" value="1"/>
</dbReference>
<feature type="compositionally biased region" description="Basic and acidic residues" evidence="3">
    <location>
        <begin position="379"/>
        <end position="402"/>
    </location>
</feature>
<feature type="compositionally biased region" description="Low complexity" evidence="3">
    <location>
        <begin position="664"/>
        <end position="680"/>
    </location>
</feature>
<keyword evidence="7" id="KW-1185">Reference proteome</keyword>
<feature type="compositionally biased region" description="Acidic residues" evidence="3">
    <location>
        <begin position="193"/>
        <end position="213"/>
    </location>
</feature>
<keyword evidence="2" id="KW-0597">Phosphoprotein</keyword>
<evidence type="ECO:0000259" key="4">
    <source>
        <dbReference type="Pfam" id="PF10254"/>
    </source>
</evidence>
<evidence type="ECO:0000313" key="6">
    <source>
        <dbReference type="EMBL" id="KAK3094179.1"/>
    </source>
</evidence>
<feature type="region of interest" description="Disordered" evidence="3">
    <location>
        <begin position="272"/>
        <end position="311"/>
    </location>
</feature>
<organism evidence="6 7">
    <name type="scientific">Pinctada imbricata</name>
    <name type="common">Atlantic pearl-oyster</name>
    <name type="synonym">Pinctada martensii</name>
    <dbReference type="NCBI Taxonomy" id="66713"/>
    <lineage>
        <taxon>Eukaryota</taxon>
        <taxon>Metazoa</taxon>
        <taxon>Spiralia</taxon>
        <taxon>Lophotrochozoa</taxon>
        <taxon>Mollusca</taxon>
        <taxon>Bivalvia</taxon>
        <taxon>Autobranchia</taxon>
        <taxon>Pteriomorphia</taxon>
        <taxon>Pterioida</taxon>
        <taxon>Pterioidea</taxon>
        <taxon>Pteriidae</taxon>
        <taxon>Pinctada</taxon>
    </lineage>
</organism>
<evidence type="ECO:0000256" key="3">
    <source>
        <dbReference type="SAM" id="MobiDB-lite"/>
    </source>
</evidence>
<dbReference type="InterPro" id="IPR057541">
    <property type="entry name" value="PACS1/2_N"/>
</dbReference>
<feature type="region of interest" description="Disordered" evidence="3">
    <location>
        <begin position="181"/>
        <end position="248"/>
    </location>
</feature>
<feature type="domain" description="Phosphofurin acidic cluster sorting protein 1/2 C-terminal" evidence="4">
    <location>
        <begin position="438"/>
        <end position="861"/>
    </location>
</feature>
<feature type="compositionally biased region" description="Polar residues" evidence="3">
    <location>
        <begin position="688"/>
        <end position="715"/>
    </location>
</feature>
<reference evidence="6" key="1">
    <citation type="submission" date="2019-08" db="EMBL/GenBank/DDBJ databases">
        <title>The improved chromosome-level genome for the pearl oyster Pinctada fucata martensii using PacBio sequencing and Hi-C.</title>
        <authorList>
            <person name="Zheng Z."/>
        </authorList>
    </citation>
    <scope>NUCLEOTIDE SEQUENCE</scope>
    <source>
        <strain evidence="6">ZZ-2019</strain>
        <tissue evidence="6">Adductor muscle</tissue>
    </source>
</reference>
<evidence type="ECO:0000313" key="7">
    <source>
        <dbReference type="Proteomes" id="UP001186944"/>
    </source>
</evidence>
<dbReference type="InterPro" id="IPR019381">
    <property type="entry name" value="PACS1/2_C"/>
</dbReference>
<feature type="compositionally biased region" description="Acidic residues" evidence="3">
    <location>
        <begin position="285"/>
        <end position="299"/>
    </location>
</feature>
<evidence type="ECO:0000256" key="2">
    <source>
        <dbReference type="ARBA" id="ARBA00022553"/>
    </source>
</evidence>
<comment type="caution">
    <text evidence="6">The sequence shown here is derived from an EMBL/GenBank/DDBJ whole genome shotgun (WGS) entry which is preliminary data.</text>
</comment>
<evidence type="ECO:0000259" key="5">
    <source>
        <dbReference type="Pfam" id="PF25332"/>
    </source>
</evidence>
<dbReference type="EMBL" id="VSWD01000009">
    <property type="protein sequence ID" value="KAK3094179.1"/>
    <property type="molecule type" value="Genomic_DNA"/>
</dbReference>
<feature type="domain" description="Phosphofurin acidic cluster sorting protein 1/2 N-terminal C2" evidence="5">
    <location>
        <begin position="16"/>
        <end position="174"/>
    </location>
</feature>
<comment type="similarity">
    <text evidence="1">Belongs to the PACS family.</text>
</comment>
<name>A0AA89BSQ8_PINIB</name>
<feature type="compositionally biased region" description="Basic and acidic residues" evidence="3">
    <location>
        <begin position="333"/>
        <end position="353"/>
    </location>
</feature>
<dbReference type="Pfam" id="PF25332">
    <property type="entry name" value="C2_PACS_N"/>
    <property type="match status" value="1"/>
</dbReference>
<evidence type="ECO:0008006" key="8">
    <source>
        <dbReference type="Google" id="ProtNLM"/>
    </source>
</evidence>
<proteinExistence type="inferred from homology"/>
<dbReference type="PANTHER" id="PTHR13280">
    <property type="entry name" value="PHOSPHOFURIN ACIDIC CLUSTER SORTING PROTEIN"/>
    <property type="match status" value="1"/>
</dbReference>
<feature type="compositionally biased region" description="Basic and acidic residues" evidence="3">
    <location>
        <begin position="183"/>
        <end position="192"/>
    </location>
</feature>
<dbReference type="GO" id="GO:0072659">
    <property type="term" value="P:protein localization to plasma membrane"/>
    <property type="evidence" value="ECO:0007669"/>
    <property type="project" value="TreeGrafter"/>
</dbReference>
<protein>
    <recommendedName>
        <fullName evidence="8">Phosphofurin acidic cluster sorting protein 2</fullName>
    </recommendedName>
</protein>
<gene>
    <name evidence="6" type="ORF">FSP39_025080</name>
</gene>
<feature type="region of interest" description="Disordered" evidence="3">
    <location>
        <begin position="329"/>
        <end position="402"/>
    </location>
</feature>
<sequence>MADKPAKTVGPGARPVPMKLFAAWELEKTAPNCVPRLCSFRLSRLKLIKPVENDLNAVIIAVKMQNSKRVLRSNEILVPPGGILDTELDLSFSLQYAHYIKRDCNKLQVMLQRRKRYRKQTILGYKTLAIGQVNMAHVLQRSMDKEMQLYSNDKESTHLLAMVMMLSLSSQPVDQLVNGQRKITSDADRSPDIDNESYDEDDQEDSSNDDMMSDSEPAMLDGEGIPHPRKQSRSKIRGPVSARGRQQRNFRQRFVDLLKRFKIQEEALDSEADHELGHFDTVPDPGDDDFELDDIEDLSDSGPEMDTVSVVSTPKPRLKPFFQAMSVNVESQDSSKEVDKISDDGSSLKKDSDSIAELDPESASPSPQIKVRASLTAPQDKDKISRGRSRSYREKKNLKDEKTKILRRHSAGPVHGSVSRYDRKIQGAVIINQPRKVLLDQLSVVLGGSDDKLPDHVVLVNTSEWQGQLMVQKLQEKQVQTICTCGDSDVKATISALVSKIQKFCNSNSKAPAPIKVGIAGGDSYINSVLRPYVDQFSVKSPDWQSYIKFLFIPFGNSCIGRYLGFVDATYSTLFLDPLWKETFEKPEISKLDSQEIVNRVSKYLSGATGVMQVPIAEAMVMCKSKGGEEESTQIFIPFLSEVKIGNPDLMNASIDMEDGNMTSSQMVNSPSLSSSPPSSFLDKPKTDVSTPPSSPNVSLNSANSSQGPLSNITPTLPGEFMELQVDYWTMASKPDSTEKSDKASKKDSNKITLKTTFKSLHVQRLAQSGMSSEFPTTVFSMVVVTKEKKQKIMRIGKKAKETESKSQVVEGINRLICTTKSQNYGLKVCVDGVEWTGVKFFQLSSQWQTHIKQFPIAIFNGHDPL</sequence>
<evidence type="ECO:0000256" key="1">
    <source>
        <dbReference type="ARBA" id="ARBA00008590"/>
    </source>
</evidence>
<dbReference type="AlphaFoldDB" id="A0AA89BSQ8"/>
<dbReference type="Proteomes" id="UP001186944">
    <property type="component" value="Unassembled WGS sequence"/>
</dbReference>
<feature type="compositionally biased region" description="Basic residues" evidence="3">
    <location>
        <begin position="227"/>
        <end position="236"/>
    </location>
</feature>
<accession>A0AA89BSQ8</accession>
<feature type="region of interest" description="Disordered" evidence="3">
    <location>
        <begin position="651"/>
        <end position="717"/>
    </location>
</feature>
<dbReference type="Pfam" id="PF10254">
    <property type="entry name" value="Pacs-1"/>
    <property type="match status" value="1"/>
</dbReference>